<evidence type="ECO:0000313" key="2">
    <source>
        <dbReference type="Proteomes" id="UP000234271"/>
    </source>
</evidence>
<sequence length="288" mass="33365">MIEVAPLKFGVVFKHAFSQVTVFKNFVKDVIDIDINIDKVHTEYEYPTQIGFVKSKYDLFAEDIEKRIIVEIQHIKEEDFFDRFLYYHLISLVEQIGTYQKYQFEKTVYTIVVLTSLPRDKSVQFSCAVSDMSPIDEHGKKHNIYPHRLIFLCPRLVNEDTPVNVKTWLELIEDSLDGKLEENKFTAQKFKDILNAIHQQRIDPALLAQIKDEAAWEDVKREERKEGFEAGVQLGLQEGVQQGLQQGVQQAHLETARKMLKKGFDLENIAELTGLTVSELRSLSKEES</sequence>
<dbReference type="Proteomes" id="UP000234271">
    <property type="component" value="Chromosome"/>
</dbReference>
<accession>A0A2N9YEC7</accession>
<dbReference type="NCBIfam" id="TIGR01784">
    <property type="entry name" value="T_den_put_tspse"/>
    <property type="match status" value="1"/>
</dbReference>
<keyword evidence="2" id="KW-1185">Reference proteome</keyword>
<dbReference type="Pfam" id="PF12784">
    <property type="entry name" value="PDDEXK_2"/>
    <property type="match status" value="1"/>
</dbReference>
<organism evidence="1 2">
    <name type="scientific">Beggiatoa leptomitoformis</name>
    <dbReference type="NCBI Taxonomy" id="288004"/>
    <lineage>
        <taxon>Bacteria</taxon>
        <taxon>Pseudomonadati</taxon>
        <taxon>Pseudomonadota</taxon>
        <taxon>Gammaproteobacteria</taxon>
        <taxon>Thiotrichales</taxon>
        <taxon>Thiotrichaceae</taxon>
        <taxon>Beggiatoa</taxon>
    </lineage>
</organism>
<reference evidence="2" key="1">
    <citation type="submission" date="2016-12" db="EMBL/GenBank/DDBJ databases">
        <title>Complete Genome Sequence of Beggiatoa leptomitiformis D-401.</title>
        <authorList>
            <person name="Fomenkov A."/>
            <person name="Vincze T."/>
            <person name="Grabovich M."/>
            <person name="Anton B.P."/>
            <person name="Dubinina G."/>
            <person name="Orlova M."/>
            <person name="Belousova E."/>
            <person name="Roberts R.J."/>
        </authorList>
    </citation>
    <scope>NUCLEOTIDE SEQUENCE [LARGE SCALE GENOMIC DNA]</scope>
    <source>
        <strain evidence="2">D-401</strain>
    </source>
</reference>
<dbReference type="KEGG" id="blep:AL038_15160"/>
<dbReference type="RefSeq" id="WP_062154224.1">
    <property type="nucleotide sequence ID" value="NZ_CP012373.2"/>
</dbReference>
<name>A0A2N9YEC7_9GAMM</name>
<dbReference type="OrthoDB" id="5622732at2"/>
<dbReference type="EMBL" id="CP018889">
    <property type="protein sequence ID" value="AUI68848.1"/>
    <property type="molecule type" value="Genomic_DNA"/>
</dbReference>
<dbReference type="InterPro" id="IPR010106">
    <property type="entry name" value="RpnA"/>
</dbReference>
<dbReference type="STRING" id="288004.AL038_15160"/>
<evidence type="ECO:0000313" key="1">
    <source>
        <dbReference type="EMBL" id="AUI68848.1"/>
    </source>
</evidence>
<proteinExistence type="predicted"/>
<gene>
    <name evidence="1" type="ORF">BLE401_09095</name>
</gene>
<protein>
    <submittedName>
        <fullName evidence="1">Rpn family recombination-promoting nuclease/putative transposase</fullName>
    </submittedName>
</protein>
<dbReference type="AlphaFoldDB" id="A0A2N9YEC7"/>